<sequence length="401" mass="43389">MTTETDLDEAEQAIVDTVRDFVDRDVRPVVRQLEHDNTYPEKLIEQMKRLGIFGLAVPEPYGEVRVSASCYALVTEELARGWMSLAGAMGGHTVVAKLLSDYGTEEQKRRYLPRMATGELRATMALTEPGGGSDLQAMRTVATRTDGSGDTPASGGVAGEGGYVLNGAKTWISNARRAGLVAVLCKTDPAAEPAHRGISVLLVEKEVPGFSVSRDLPKLGYKGVESCELSFDDCRVPGDALLGGVEGKGFGQMMRGLEIGRIQVAARATGVARAAFDDALRYAQERESFGVPIWQHQSVGNHLAEMGTKLTAARQLLLHAARRYDSGQRADMEAGMAKLFCSETAMEIALNAVRVHGGYGYSTEFDVERYFRDAPLMIVGEGTNEIQRNVIVSQLVARDGL</sequence>
<dbReference type="InterPro" id="IPR036250">
    <property type="entry name" value="AcylCo_DH-like_C"/>
</dbReference>
<protein>
    <submittedName>
        <fullName evidence="10">Alkylation response protein AidB-like acyl-CoA dehydrogenase</fullName>
    </submittedName>
</protein>
<evidence type="ECO:0000256" key="6">
    <source>
        <dbReference type="RuleBase" id="RU362125"/>
    </source>
</evidence>
<keyword evidence="11" id="KW-1185">Reference proteome</keyword>
<evidence type="ECO:0000259" key="7">
    <source>
        <dbReference type="Pfam" id="PF00441"/>
    </source>
</evidence>
<evidence type="ECO:0000256" key="4">
    <source>
        <dbReference type="ARBA" id="ARBA00022827"/>
    </source>
</evidence>
<dbReference type="InterPro" id="IPR013786">
    <property type="entry name" value="AcylCoA_DH/ox_N"/>
</dbReference>
<feature type="domain" description="Acyl-CoA oxidase/dehydrogenase middle" evidence="8">
    <location>
        <begin position="124"/>
        <end position="234"/>
    </location>
</feature>
<evidence type="ECO:0000259" key="9">
    <source>
        <dbReference type="Pfam" id="PF02771"/>
    </source>
</evidence>
<dbReference type="PANTHER" id="PTHR43884:SF12">
    <property type="entry name" value="ISOVALERYL-COA DEHYDROGENASE, MITOCHONDRIAL-RELATED"/>
    <property type="match status" value="1"/>
</dbReference>
<reference evidence="10 11" key="1">
    <citation type="submission" date="2020-08" db="EMBL/GenBank/DDBJ databases">
        <title>Sequencing the genomes of 1000 actinobacteria strains.</title>
        <authorList>
            <person name="Klenk H.-P."/>
        </authorList>
    </citation>
    <scope>NUCLEOTIDE SEQUENCE [LARGE SCALE GENOMIC DNA]</scope>
    <source>
        <strain evidence="10 11">DSM 45267</strain>
    </source>
</reference>
<dbReference type="InterPro" id="IPR006091">
    <property type="entry name" value="Acyl-CoA_Oxase/DH_mid-dom"/>
</dbReference>
<dbReference type="EMBL" id="JACIBS010000002">
    <property type="protein sequence ID" value="MBB3664863.1"/>
    <property type="molecule type" value="Genomic_DNA"/>
</dbReference>
<dbReference type="Gene3D" id="1.10.540.10">
    <property type="entry name" value="Acyl-CoA dehydrogenase/oxidase, N-terminal domain"/>
    <property type="match status" value="1"/>
</dbReference>
<dbReference type="Proteomes" id="UP000564573">
    <property type="component" value="Unassembled WGS sequence"/>
</dbReference>
<dbReference type="PIRSF" id="PIRSF016578">
    <property type="entry name" value="HsaA"/>
    <property type="match status" value="1"/>
</dbReference>
<evidence type="ECO:0000259" key="8">
    <source>
        <dbReference type="Pfam" id="PF02770"/>
    </source>
</evidence>
<evidence type="ECO:0000256" key="2">
    <source>
        <dbReference type="ARBA" id="ARBA00009347"/>
    </source>
</evidence>
<comment type="similarity">
    <text evidence="2 6">Belongs to the acyl-CoA dehydrogenase family.</text>
</comment>
<dbReference type="SUPFAM" id="SSF56645">
    <property type="entry name" value="Acyl-CoA dehydrogenase NM domain-like"/>
    <property type="match status" value="1"/>
</dbReference>
<evidence type="ECO:0000256" key="5">
    <source>
        <dbReference type="ARBA" id="ARBA00023002"/>
    </source>
</evidence>
<name>A0A839XWK2_9PSEU</name>
<feature type="domain" description="Acyl-CoA dehydrogenase/oxidase N-terminal" evidence="9">
    <location>
        <begin position="9"/>
        <end position="119"/>
    </location>
</feature>
<dbReference type="FunFam" id="1.20.140.10:FF:000001">
    <property type="entry name" value="Acyl-CoA dehydrogenase"/>
    <property type="match status" value="1"/>
</dbReference>
<dbReference type="Pfam" id="PF00441">
    <property type="entry name" value="Acyl-CoA_dh_1"/>
    <property type="match status" value="1"/>
</dbReference>
<dbReference type="InterPro" id="IPR046373">
    <property type="entry name" value="Acyl-CoA_Oxase/DH_mid-dom_sf"/>
</dbReference>
<accession>A0A839XWK2</accession>
<evidence type="ECO:0000313" key="11">
    <source>
        <dbReference type="Proteomes" id="UP000564573"/>
    </source>
</evidence>
<evidence type="ECO:0000313" key="10">
    <source>
        <dbReference type="EMBL" id="MBB3664863.1"/>
    </source>
</evidence>
<dbReference type="InterPro" id="IPR009075">
    <property type="entry name" value="AcylCo_DH/oxidase_C"/>
</dbReference>
<dbReference type="GO" id="GO:0050660">
    <property type="term" value="F:flavin adenine dinucleotide binding"/>
    <property type="evidence" value="ECO:0007669"/>
    <property type="project" value="InterPro"/>
</dbReference>
<dbReference type="InterPro" id="IPR009100">
    <property type="entry name" value="AcylCoA_DH/oxidase_NM_dom_sf"/>
</dbReference>
<keyword evidence="3 6" id="KW-0285">Flavoprotein</keyword>
<dbReference type="Pfam" id="PF02771">
    <property type="entry name" value="Acyl-CoA_dh_N"/>
    <property type="match status" value="1"/>
</dbReference>
<dbReference type="SUPFAM" id="SSF47203">
    <property type="entry name" value="Acyl-CoA dehydrogenase C-terminal domain-like"/>
    <property type="match status" value="1"/>
</dbReference>
<keyword evidence="4 6" id="KW-0274">FAD</keyword>
<dbReference type="InterPro" id="IPR006089">
    <property type="entry name" value="Acyl-CoA_DH_CS"/>
</dbReference>
<dbReference type="RefSeq" id="WP_258935846.1">
    <property type="nucleotide sequence ID" value="NZ_JACIBS010000002.1"/>
</dbReference>
<dbReference type="GO" id="GO:0003995">
    <property type="term" value="F:acyl-CoA dehydrogenase activity"/>
    <property type="evidence" value="ECO:0007669"/>
    <property type="project" value="InterPro"/>
</dbReference>
<dbReference type="Pfam" id="PF02770">
    <property type="entry name" value="Acyl-CoA_dh_M"/>
    <property type="match status" value="1"/>
</dbReference>
<gene>
    <name evidence="10" type="ORF">FB384_003814</name>
</gene>
<dbReference type="Gene3D" id="2.40.110.10">
    <property type="entry name" value="Butyryl-CoA Dehydrogenase, subunit A, domain 2"/>
    <property type="match status" value="1"/>
</dbReference>
<organism evidence="10 11">
    <name type="scientific">Prauserella sediminis</name>
    <dbReference type="NCBI Taxonomy" id="577680"/>
    <lineage>
        <taxon>Bacteria</taxon>
        <taxon>Bacillati</taxon>
        <taxon>Actinomycetota</taxon>
        <taxon>Actinomycetes</taxon>
        <taxon>Pseudonocardiales</taxon>
        <taxon>Pseudonocardiaceae</taxon>
        <taxon>Prauserella</taxon>
        <taxon>Prauserella salsuginis group</taxon>
    </lineage>
</organism>
<proteinExistence type="inferred from homology"/>
<dbReference type="InterPro" id="IPR037069">
    <property type="entry name" value="AcylCoA_DH/ox_N_sf"/>
</dbReference>
<keyword evidence="5 6" id="KW-0560">Oxidoreductase</keyword>
<comment type="cofactor">
    <cofactor evidence="1 6">
        <name>FAD</name>
        <dbReference type="ChEBI" id="CHEBI:57692"/>
    </cofactor>
</comment>
<evidence type="ECO:0000256" key="1">
    <source>
        <dbReference type="ARBA" id="ARBA00001974"/>
    </source>
</evidence>
<evidence type="ECO:0000256" key="3">
    <source>
        <dbReference type="ARBA" id="ARBA00022630"/>
    </source>
</evidence>
<comment type="caution">
    <text evidence="10">The sequence shown here is derived from an EMBL/GenBank/DDBJ whole genome shotgun (WGS) entry which is preliminary data.</text>
</comment>
<feature type="domain" description="Acyl-CoA dehydrogenase/oxidase C-terminal" evidence="7">
    <location>
        <begin position="247"/>
        <end position="394"/>
    </location>
</feature>
<dbReference type="PANTHER" id="PTHR43884">
    <property type="entry name" value="ACYL-COA DEHYDROGENASE"/>
    <property type="match status" value="1"/>
</dbReference>
<dbReference type="PROSITE" id="PS00072">
    <property type="entry name" value="ACYL_COA_DH_1"/>
    <property type="match status" value="1"/>
</dbReference>
<dbReference type="AlphaFoldDB" id="A0A839XWK2"/>
<dbReference type="Gene3D" id="1.20.140.10">
    <property type="entry name" value="Butyryl-CoA Dehydrogenase, subunit A, domain 3"/>
    <property type="match status" value="1"/>
</dbReference>
<dbReference type="FunFam" id="2.40.110.10:FF:000002">
    <property type="entry name" value="Acyl-CoA dehydrogenase fadE12"/>
    <property type="match status" value="1"/>
</dbReference>